<keyword evidence="2 3" id="KW-0378">Hydrolase</keyword>
<proteinExistence type="inferred from homology"/>
<dbReference type="InterPro" id="IPR038592">
    <property type="entry name" value="CheD-like_sf"/>
</dbReference>
<comment type="similarity">
    <text evidence="3">Belongs to the CheD family.</text>
</comment>
<dbReference type="InterPro" id="IPR005659">
    <property type="entry name" value="Chemorcpt_Glu_NH3ase_CheD"/>
</dbReference>
<evidence type="ECO:0000256" key="3">
    <source>
        <dbReference type="HAMAP-Rule" id="MF_01440"/>
    </source>
</evidence>
<reference evidence="4" key="1">
    <citation type="submission" date="2020-02" db="EMBL/GenBank/DDBJ databases">
        <authorList>
            <person name="Meier V. D."/>
        </authorList>
    </citation>
    <scope>NUCLEOTIDE SEQUENCE</scope>
    <source>
        <strain evidence="4">AVDCRST_MAG31</strain>
    </source>
</reference>
<organism evidence="4">
    <name type="scientific">uncultured Sphingomonas sp</name>
    <dbReference type="NCBI Taxonomy" id="158754"/>
    <lineage>
        <taxon>Bacteria</taxon>
        <taxon>Pseudomonadati</taxon>
        <taxon>Pseudomonadota</taxon>
        <taxon>Alphaproteobacteria</taxon>
        <taxon>Sphingomonadales</taxon>
        <taxon>Sphingomonadaceae</taxon>
        <taxon>Sphingomonas</taxon>
        <taxon>environmental samples</taxon>
    </lineage>
</organism>
<dbReference type="Gene3D" id="3.30.1330.200">
    <property type="match status" value="1"/>
</dbReference>
<dbReference type="PANTHER" id="PTHR35147:SF3">
    <property type="entry name" value="CHEMORECEPTOR GLUTAMINE DEAMIDASE CHED 1-RELATED"/>
    <property type="match status" value="1"/>
</dbReference>
<sequence>MRRLTILQGDHAVAGEPGVVMSTLLGSCVAVCLHDPVARLGGMNHFLLGTPPGDGTAAGRRGLHSYGVHAMEVLINALMTRGADRARLAAHCYGGADIVLGFGRIGTQNAAFARRFLAAEGIRIVHEDLGGRRARRVEFMPYAGKARCSRSAEIPTTPPLPSPHYAPAAGEVELF</sequence>
<dbReference type="AlphaFoldDB" id="A0A6J4SQQ8"/>
<dbReference type="Pfam" id="PF03975">
    <property type="entry name" value="CheD"/>
    <property type="match status" value="1"/>
</dbReference>
<dbReference type="RefSeq" id="WP_294167860.1">
    <property type="nucleotide sequence ID" value="NZ_CADCWA010000035.1"/>
</dbReference>
<dbReference type="PROSITE" id="PS51257">
    <property type="entry name" value="PROKAR_LIPOPROTEIN"/>
    <property type="match status" value="1"/>
</dbReference>
<evidence type="ECO:0000313" key="4">
    <source>
        <dbReference type="EMBL" id="CAA9502495.1"/>
    </source>
</evidence>
<dbReference type="PANTHER" id="PTHR35147">
    <property type="entry name" value="CHEMORECEPTOR GLUTAMINE DEAMIDASE CHED-RELATED"/>
    <property type="match status" value="1"/>
</dbReference>
<name>A0A6J4SQQ8_9SPHN</name>
<dbReference type="SUPFAM" id="SSF64438">
    <property type="entry name" value="CNF1/YfiH-like putative cysteine hydrolases"/>
    <property type="match status" value="1"/>
</dbReference>
<dbReference type="HAMAP" id="MF_01440">
    <property type="entry name" value="CheD"/>
    <property type="match status" value="1"/>
</dbReference>
<dbReference type="GO" id="GO:0050568">
    <property type="term" value="F:protein-glutamine glutaminase activity"/>
    <property type="evidence" value="ECO:0007669"/>
    <property type="project" value="UniProtKB-UniRule"/>
</dbReference>
<dbReference type="InterPro" id="IPR011324">
    <property type="entry name" value="Cytotoxic_necrot_fac-like_cat"/>
</dbReference>
<evidence type="ECO:0000256" key="1">
    <source>
        <dbReference type="ARBA" id="ARBA00022500"/>
    </source>
</evidence>
<keyword evidence="1 3" id="KW-0145">Chemotaxis</keyword>
<dbReference type="EMBL" id="CADCWA010000035">
    <property type="protein sequence ID" value="CAA9502495.1"/>
    <property type="molecule type" value="Genomic_DNA"/>
</dbReference>
<dbReference type="GO" id="GO:0006935">
    <property type="term" value="P:chemotaxis"/>
    <property type="evidence" value="ECO:0007669"/>
    <property type="project" value="UniProtKB-UniRule"/>
</dbReference>
<dbReference type="CDD" id="cd16352">
    <property type="entry name" value="CheD"/>
    <property type="match status" value="1"/>
</dbReference>
<comment type="function">
    <text evidence="3">Probably deamidates glutamine residues to glutamate on methyl-accepting chemotaxis receptors (MCPs), playing an important role in chemotaxis.</text>
</comment>
<dbReference type="EC" id="3.5.1.44" evidence="3"/>
<gene>
    <name evidence="3" type="primary">cheD</name>
    <name evidence="4" type="ORF">AVDCRST_MAG31-470</name>
</gene>
<comment type="catalytic activity">
    <reaction evidence="3">
        <text>L-glutaminyl-[protein] + H2O = L-glutamyl-[protein] + NH4(+)</text>
        <dbReference type="Rhea" id="RHEA:16441"/>
        <dbReference type="Rhea" id="RHEA-COMP:10207"/>
        <dbReference type="Rhea" id="RHEA-COMP:10208"/>
        <dbReference type="ChEBI" id="CHEBI:15377"/>
        <dbReference type="ChEBI" id="CHEBI:28938"/>
        <dbReference type="ChEBI" id="CHEBI:29973"/>
        <dbReference type="ChEBI" id="CHEBI:30011"/>
        <dbReference type="EC" id="3.5.1.44"/>
    </reaction>
</comment>
<evidence type="ECO:0000256" key="2">
    <source>
        <dbReference type="ARBA" id="ARBA00022801"/>
    </source>
</evidence>
<accession>A0A6J4SQQ8</accession>
<protein>
    <recommendedName>
        <fullName evidence="3">Probable chemoreceptor glutamine deamidase CheD</fullName>
        <ecNumber evidence="3">3.5.1.44</ecNumber>
    </recommendedName>
</protein>